<dbReference type="SUPFAM" id="SSF81342">
    <property type="entry name" value="Transmembrane di-heme cytochromes"/>
    <property type="match status" value="1"/>
</dbReference>
<evidence type="ECO:0000256" key="4">
    <source>
        <dbReference type="ARBA" id="ARBA00022475"/>
    </source>
</evidence>
<name>A0ABW2A1K6_9GAMM</name>
<feature type="transmembrane region" description="Helical" evidence="13">
    <location>
        <begin position="91"/>
        <end position="110"/>
    </location>
</feature>
<feature type="domain" description="Cytochrome b561 bacterial/Ni-hydrogenase" evidence="14">
    <location>
        <begin position="14"/>
        <end position="100"/>
    </location>
</feature>
<evidence type="ECO:0000256" key="7">
    <source>
        <dbReference type="ARBA" id="ARBA00022723"/>
    </source>
</evidence>
<dbReference type="RefSeq" id="WP_379909654.1">
    <property type="nucleotide sequence ID" value="NZ_JBHSWE010000001.1"/>
</dbReference>
<evidence type="ECO:0000256" key="2">
    <source>
        <dbReference type="ARBA" id="ARBA00004651"/>
    </source>
</evidence>
<accession>A0ABW2A1K6</accession>
<keyword evidence="4" id="KW-1003">Cell membrane</keyword>
<evidence type="ECO:0000256" key="3">
    <source>
        <dbReference type="ARBA" id="ARBA00022448"/>
    </source>
</evidence>
<dbReference type="PANTHER" id="PTHR30529">
    <property type="entry name" value="CYTOCHROME B561"/>
    <property type="match status" value="1"/>
</dbReference>
<evidence type="ECO:0000313" key="15">
    <source>
        <dbReference type="EMBL" id="MFC6671144.1"/>
    </source>
</evidence>
<evidence type="ECO:0000256" key="6">
    <source>
        <dbReference type="ARBA" id="ARBA00022692"/>
    </source>
</evidence>
<feature type="transmembrane region" description="Helical" evidence="13">
    <location>
        <begin position="15"/>
        <end position="38"/>
    </location>
</feature>
<evidence type="ECO:0000256" key="13">
    <source>
        <dbReference type="SAM" id="Phobius"/>
    </source>
</evidence>
<dbReference type="Proteomes" id="UP001596422">
    <property type="component" value="Unassembled WGS sequence"/>
</dbReference>
<comment type="cofactor">
    <cofactor evidence="1">
        <name>heme b</name>
        <dbReference type="ChEBI" id="CHEBI:60344"/>
    </cofactor>
</comment>
<keyword evidence="16" id="KW-1185">Reference proteome</keyword>
<evidence type="ECO:0000256" key="11">
    <source>
        <dbReference type="ARBA" id="ARBA00023136"/>
    </source>
</evidence>
<keyword evidence="7" id="KW-0479">Metal-binding</keyword>
<dbReference type="InterPro" id="IPR016174">
    <property type="entry name" value="Di-haem_cyt_TM"/>
</dbReference>
<proteinExistence type="inferred from homology"/>
<keyword evidence="9 13" id="KW-1133">Transmembrane helix</keyword>
<keyword evidence="11 13" id="KW-0472">Membrane</keyword>
<keyword evidence="3" id="KW-0813">Transport</keyword>
<evidence type="ECO:0000259" key="14">
    <source>
        <dbReference type="Pfam" id="PF01292"/>
    </source>
</evidence>
<dbReference type="Pfam" id="PF01292">
    <property type="entry name" value="Ni_hydr_CYTB"/>
    <property type="match status" value="1"/>
</dbReference>
<evidence type="ECO:0000313" key="16">
    <source>
        <dbReference type="Proteomes" id="UP001596422"/>
    </source>
</evidence>
<gene>
    <name evidence="15" type="ORF">ACFQDL_14505</name>
</gene>
<keyword evidence="8" id="KW-0249">Electron transport</keyword>
<keyword evidence="5" id="KW-0349">Heme</keyword>
<evidence type="ECO:0000256" key="5">
    <source>
        <dbReference type="ARBA" id="ARBA00022617"/>
    </source>
</evidence>
<comment type="subcellular location">
    <subcellularLocation>
        <location evidence="2">Cell membrane</location>
        <topology evidence="2">Multi-pass membrane protein</topology>
    </subcellularLocation>
</comment>
<dbReference type="InterPro" id="IPR052168">
    <property type="entry name" value="Cytochrome_b561_oxidase"/>
</dbReference>
<dbReference type="InterPro" id="IPR011577">
    <property type="entry name" value="Cyt_b561_bac/Ni-Hgenase"/>
</dbReference>
<dbReference type="PANTHER" id="PTHR30529:SF1">
    <property type="entry name" value="CYTOCHROME B561 HOMOLOG 2"/>
    <property type="match status" value="1"/>
</dbReference>
<evidence type="ECO:0000256" key="10">
    <source>
        <dbReference type="ARBA" id="ARBA00023004"/>
    </source>
</evidence>
<protein>
    <submittedName>
        <fullName evidence="15">Cytochrome b</fullName>
    </submittedName>
</protein>
<evidence type="ECO:0000256" key="8">
    <source>
        <dbReference type="ARBA" id="ARBA00022982"/>
    </source>
</evidence>
<evidence type="ECO:0000256" key="1">
    <source>
        <dbReference type="ARBA" id="ARBA00001970"/>
    </source>
</evidence>
<sequence length="120" mass="13683">MRKKNMAWRNTPHRYGIVAQSLHWLIAALVVLQFYLGLSASDLPMSMERLILLGRHKSVGMTIFMLTVLRLGWRLYSPPPPLPGHMAPGNGGWHGALTIFYMAFCSACRWRAGFRLRRST</sequence>
<keyword evidence="10" id="KW-0408">Iron</keyword>
<reference evidence="16" key="1">
    <citation type="journal article" date="2019" name="Int. J. Syst. Evol. Microbiol.">
        <title>The Global Catalogue of Microorganisms (GCM) 10K type strain sequencing project: providing services to taxonomists for standard genome sequencing and annotation.</title>
        <authorList>
            <consortium name="The Broad Institute Genomics Platform"/>
            <consortium name="The Broad Institute Genome Sequencing Center for Infectious Disease"/>
            <person name="Wu L."/>
            <person name="Ma J."/>
        </authorList>
    </citation>
    <scope>NUCLEOTIDE SEQUENCE [LARGE SCALE GENOMIC DNA]</scope>
    <source>
        <strain evidence="16">NBRC 111756</strain>
    </source>
</reference>
<keyword evidence="6 13" id="KW-0812">Transmembrane</keyword>
<comment type="caution">
    <text evidence="15">The sequence shown here is derived from an EMBL/GenBank/DDBJ whole genome shotgun (WGS) entry which is preliminary data.</text>
</comment>
<evidence type="ECO:0000256" key="9">
    <source>
        <dbReference type="ARBA" id="ARBA00022989"/>
    </source>
</evidence>
<comment type="similarity">
    <text evidence="12">Belongs to the cytochrome b561 family.</text>
</comment>
<evidence type="ECO:0000256" key="12">
    <source>
        <dbReference type="ARBA" id="ARBA00037975"/>
    </source>
</evidence>
<dbReference type="EMBL" id="JBHSWE010000001">
    <property type="protein sequence ID" value="MFC6671144.1"/>
    <property type="molecule type" value="Genomic_DNA"/>
</dbReference>
<organism evidence="15 16">
    <name type="scientific">Marinobacterium aestuariivivens</name>
    <dbReference type="NCBI Taxonomy" id="1698799"/>
    <lineage>
        <taxon>Bacteria</taxon>
        <taxon>Pseudomonadati</taxon>
        <taxon>Pseudomonadota</taxon>
        <taxon>Gammaproteobacteria</taxon>
        <taxon>Oceanospirillales</taxon>
        <taxon>Oceanospirillaceae</taxon>
        <taxon>Marinobacterium</taxon>
    </lineage>
</organism>